<keyword evidence="10 12" id="KW-0486">Methionine biosynthesis</keyword>
<evidence type="ECO:0000313" key="16">
    <source>
        <dbReference type="Proteomes" id="UP000028700"/>
    </source>
</evidence>
<keyword evidence="16" id="KW-1185">Reference proteome</keyword>
<comment type="catalytic activity">
    <reaction evidence="12">
        <text>(6R)-5,10-methenyltetrahydrofolate + H2O = (6R)-10-formyltetrahydrofolate + H(+)</text>
        <dbReference type="Rhea" id="RHEA:23700"/>
        <dbReference type="ChEBI" id="CHEBI:15377"/>
        <dbReference type="ChEBI" id="CHEBI:15378"/>
        <dbReference type="ChEBI" id="CHEBI:57455"/>
        <dbReference type="ChEBI" id="CHEBI:195366"/>
        <dbReference type="EC" id="3.5.4.9"/>
    </reaction>
</comment>
<name>A0A081BFX1_9LACO</name>
<dbReference type="InterPro" id="IPR046346">
    <property type="entry name" value="Aminoacid_DH-like_N_sf"/>
</dbReference>
<evidence type="ECO:0000256" key="1">
    <source>
        <dbReference type="ARBA" id="ARBA00004777"/>
    </source>
</evidence>
<dbReference type="InterPro" id="IPR020867">
    <property type="entry name" value="THF_DH/CycHdrlase_CS"/>
</dbReference>
<evidence type="ECO:0000256" key="8">
    <source>
        <dbReference type="ARBA" id="ARBA00023002"/>
    </source>
</evidence>
<dbReference type="GO" id="GO:0006164">
    <property type="term" value="P:purine nucleotide biosynthetic process"/>
    <property type="evidence" value="ECO:0007669"/>
    <property type="project" value="UniProtKB-KW"/>
</dbReference>
<feature type="domain" description="Tetrahydrofolate dehydrogenase/cyclohydrolase NAD(P)-binding" evidence="14">
    <location>
        <begin position="140"/>
        <end position="281"/>
    </location>
</feature>
<dbReference type="PANTHER" id="PTHR48099:SF5">
    <property type="entry name" value="C-1-TETRAHYDROFOLATE SYNTHASE, CYTOPLASMIC"/>
    <property type="match status" value="1"/>
</dbReference>
<dbReference type="AlphaFoldDB" id="A0A081BFX1"/>
<keyword evidence="5 12" id="KW-0658">Purine biosynthesis</keyword>
<dbReference type="SUPFAM" id="SSF53223">
    <property type="entry name" value="Aminoacid dehydrogenase-like, N-terminal domain"/>
    <property type="match status" value="1"/>
</dbReference>
<evidence type="ECO:0000256" key="10">
    <source>
        <dbReference type="ARBA" id="ARBA00023167"/>
    </source>
</evidence>
<dbReference type="GO" id="GO:0005829">
    <property type="term" value="C:cytosol"/>
    <property type="evidence" value="ECO:0007669"/>
    <property type="project" value="TreeGrafter"/>
</dbReference>
<dbReference type="CDD" id="cd01080">
    <property type="entry name" value="NAD_bind_m-THF_DH_Cyclohyd"/>
    <property type="match status" value="1"/>
</dbReference>
<comment type="catalytic activity">
    <reaction evidence="12">
        <text>(6R)-5,10-methylene-5,6,7,8-tetrahydrofolate + NADP(+) = (6R)-5,10-methenyltetrahydrofolate + NADPH</text>
        <dbReference type="Rhea" id="RHEA:22812"/>
        <dbReference type="ChEBI" id="CHEBI:15636"/>
        <dbReference type="ChEBI" id="CHEBI:57455"/>
        <dbReference type="ChEBI" id="CHEBI:57783"/>
        <dbReference type="ChEBI" id="CHEBI:58349"/>
        <dbReference type="EC" id="1.5.1.5"/>
    </reaction>
</comment>
<dbReference type="NCBIfam" id="NF008058">
    <property type="entry name" value="PRK10792.1"/>
    <property type="match status" value="1"/>
</dbReference>
<dbReference type="FunFam" id="3.40.50.720:FF:000094">
    <property type="entry name" value="Bifunctional protein FolD"/>
    <property type="match status" value="1"/>
</dbReference>
<dbReference type="Pfam" id="PF02882">
    <property type="entry name" value="THF_DHG_CYH_C"/>
    <property type="match status" value="1"/>
</dbReference>
<accession>A0A081BFX1</accession>
<comment type="subunit">
    <text evidence="2 12">Homodimer.</text>
</comment>
<comment type="pathway">
    <text evidence="1 12">One-carbon metabolism; tetrahydrofolate interconversion.</text>
</comment>
<reference evidence="15" key="1">
    <citation type="journal article" date="2014" name="Genome Announc.">
        <title>Draft Genome Sequence of Lactobacillus oryzae Strain SG293T.</title>
        <authorList>
            <person name="Tanizawa Y."/>
            <person name="Fujisawa T."/>
            <person name="Mochizuki T."/>
            <person name="Kaminuma E."/>
            <person name="Nakamura Y."/>
            <person name="Tohno M."/>
        </authorList>
    </citation>
    <scope>NUCLEOTIDE SEQUENCE [LARGE SCALE GENOMIC DNA]</scope>
    <source>
        <strain evidence="15">SG293</strain>
    </source>
</reference>
<dbReference type="Gene3D" id="3.40.50.720">
    <property type="entry name" value="NAD(P)-binding Rossmann-like Domain"/>
    <property type="match status" value="1"/>
</dbReference>
<dbReference type="GO" id="GO:0004477">
    <property type="term" value="F:methenyltetrahydrofolate cyclohydrolase activity"/>
    <property type="evidence" value="ECO:0007669"/>
    <property type="project" value="UniProtKB-UniRule"/>
</dbReference>
<dbReference type="InterPro" id="IPR020631">
    <property type="entry name" value="THF_DH/CycHdrlase_NAD-bd_dom"/>
</dbReference>
<feature type="domain" description="Tetrahydrofolate dehydrogenase/cyclohydrolase catalytic" evidence="13">
    <location>
        <begin position="5"/>
        <end position="119"/>
    </location>
</feature>
<feature type="binding site" evidence="12">
    <location>
        <begin position="166"/>
        <end position="168"/>
    </location>
    <ligand>
        <name>NADP(+)</name>
        <dbReference type="ChEBI" id="CHEBI:58349"/>
    </ligand>
</feature>
<comment type="caution">
    <text evidence="12">Lacks conserved residue(s) required for the propagation of feature annotation.</text>
</comment>
<evidence type="ECO:0000256" key="3">
    <source>
        <dbReference type="ARBA" id="ARBA00022563"/>
    </source>
</evidence>
<evidence type="ECO:0000256" key="7">
    <source>
        <dbReference type="ARBA" id="ARBA00022857"/>
    </source>
</evidence>
<dbReference type="SUPFAM" id="SSF51735">
    <property type="entry name" value="NAD(P)-binding Rossmann-fold domains"/>
    <property type="match status" value="1"/>
</dbReference>
<dbReference type="InterPro" id="IPR000672">
    <property type="entry name" value="THF_DH/CycHdrlase"/>
</dbReference>
<comment type="similarity">
    <text evidence="12">Belongs to the tetrahydrofolate dehydrogenase/cyclohydrolase family.</text>
</comment>
<organism evidence="15 16">
    <name type="scientific">Secundilactobacillus oryzae JCM 18671</name>
    <dbReference type="NCBI Taxonomy" id="1291743"/>
    <lineage>
        <taxon>Bacteria</taxon>
        <taxon>Bacillati</taxon>
        <taxon>Bacillota</taxon>
        <taxon>Bacilli</taxon>
        <taxon>Lactobacillales</taxon>
        <taxon>Lactobacillaceae</taxon>
        <taxon>Secundilactobacillus</taxon>
    </lineage>
</organism>
<gene>
    <name evidence="12" type="primary">folD</name>
    <name evidence="15" type="ORF">LOSG293_010370</name>
</gene>
<dbReference type="Gene3D" id="3.40.50.10860">
    <property type="entry name" value="Leucine Dehydrogenase, chain A, domain 1"/>
    <property type="match status" value="1"/>
</dbReference>
<comment type="function">
    <text evidence="12">Catalyzes the oxidation of 5,10-methylenetetrahydrofolate to 5,10-methenyltetrahydrofolate and then the hydrolysis of 5,10-methenyltetrahydrofolate to 10-formyltetrahydrofolate.</text>
</comment>
<evidence type="ECO:0000256" key="5">
    <source>
        <dbReference type="ARBA" id="ARBA00022755"/>
    </source>
</evidence>
<evidence type="ECO:0000256" key="9">
    <source>
        <dbReference type="ARBA" id="ARBA00023102"/>
    </source>
</evidence>
<evidence type="ECO:0000256" key="2">
    <source>
        <dbReference type="ARBA" id="ARBA00011738"/>
    </source>
</evidence>
<dbReference type="HAMAP" id="MF_01576">
    <property type="entry name" value="THF_DHG_CYH"/>
    <property type="match status" value="1"/>
</dbReference>
<dbReference type="GO" id="GO:0000105">
    <property type="term" value="P:L-histidine biosynthetic process"/>
    <property type="evidence" value="ECO:0007669"/>
    <property type="project" value="UniProtKB-KW"/>
</dbReference>
<evidence type="ECO:0000259" key="13">
    <source>
        <dbReference type="Pfam" id="PF00763"/>
    </source>
</evidence>
<keyword evidence="11 12" id="KW-0511">Multifunctional enzyme</keyword>
<evidence type="ECO:0000259" key="14">
    <source>
        <dbReference type="Pfam" id="PF02882"/>
    </source>
</evidence>
<dbReference type="Pfam" id="PF00763">
    <property type="entry name" value="THF_DHG_CYH"/>
    <property type="match status" value="1"/>
</dbReference>
<dbReference type="EC" id="1.5.1.5" evidence="12"/>
<dbReference type="InterPro" id="IPR020630">
    <property type="entry name" value="THF_DH/CycHdrlase_cat_dom"/>
</dbReference>
<dbReference type="PROSITE" id="PS00767">
    <property type="entry name" value="THF_DHG_CYH_2"/>
    <property type="match status" value="1"/>
</dbReference>
<keyword evidence="9 12" id="KW-0368">Histidine biosynthesis</keyword>
<dbReference type="eggNOG" id="COG0190">
    <property type="taxonomic scope" value="Bacteria"/>
</dbReference>
<evidence type="ECO:0000256" key="12">
    <source>
        <dbReference type="HAMAP-Rule" id="MF_01576"/>
    </source>
</evidence>
<dbReference type="GO" id="GO:0009086">
    <property type="term" value="P:methionine biosynthetic process"/>
    <property type="evidence" value="ECO:0007669"/>
    <property type="project" value="UniProtKB-KW"/>
</dbReference>
<evidence type="ECO:0000256" key="6">
    <source>
        <dbReference type="ARBA" id="ARBA00022801"/>
    </source>
</evidence>
<evidence type="ECO:0000256" key="11">
    <source>
        <dbReference type="ARBA" id="ARBA00023268"/>
    </source>
</evidence>
<dbReference type="FunFam" id="3.40.50.10860:FF:000005">
    <property type="entry name" value="C-1-tetrahydrofolate synthase, cytoplasmic, putative"/>
    <property type="match status" value="1"/>
</dbReference>
<dbReference type="PRINTS" id="PR00085">
    <property type="entry name" value="THFDHDRGNASE"/>
</dbReference>
<keyword evidence="7 12" id="KW-0521">NADP</keyword>
<dbReference type="InterPro" id="IPR036291">
    <property type="entry name" value="NAD(P)-bd_dom_sf"/>
</dbReference>
<dbReference type="UniPathway" id="UPA00193"/>
<evidence type="ECO:0000256" key="4">
    <source>
        <dbReference type="ARBA" id="ARBA00022605"/>
    </source>
</evidence>
<proteinExistence type="inferred from homology"/>
<dbReference type="RefSeq" id="WP_034525597.1">
    <property type="nucleotide sequence ID" value="NZ_BBJM01000001.1"/>
</dbReference>
<dbReference type="Proteomes" id="UP000028700">
    <property type="component" value="Unassembled WGS sequence"/>
</dbReference>
<dbReference type="PANTHER" id="PTHR48099">
    <property type="entry name" value="C-1-TETRAHYDROFOLATE SYNTHASE, CYTOPLASMIC-RELATED"/>
    <property type="match status" value="1"/>
</dbReference>
<dbReference type="GO" id="GO:0035999">
    <property type="term" value="P:tetrahydrofolate interconversion"/>
    <property type="evidence" value="ECO:0007669"/>
    <property type="project" value="UniProtKB-UniRule"/>
</dbReference>
<dbReference type="STRING" id="1291743.LOSG293_010370"/>
<keyword evidence="8 12" id="KW-0560">Oxidoreductase</keyword>
<dbReference type="GO" id="GO:0004488">
    <property type="term" value="F:methylenetetrahydrofolate dehydrogenase (NADP+) activity"/>
    <property type="evidence" value="ECO:0007669"/>
    <property type="project" value="UniProtKB-UniRule"/>
</dbReference>
<dbReference type="OrthoDB" id="9803580at2"/>
<dbReference type="EC" id="3.5.4.9" evidence="12"/>
<keyword evidence="6 12" id="KW-0378">Hydrolase</keyword>
<sequence>MAILIDGKQLAKELNEQTKQAVLALQQEGVTPGLAVVIVGEDPASQIYVRSKRKKAEQLGIHSIVRELPATISEAELIGVVEQFNADPSIHGILVQSPLPKHIAEPKVVRAILPTKDVDGFHPLNVGKLYANTNLDYPVACTPKGIMTMLEKYHIEVAGKEAVVVGRSNIVGRPMAALLNNADATVTLTHRFTQNLSDFTRRADILVVATGVTHLIKKTDVKPGATVIDVGMDRDAEGKLTGDVDFDQVQEVAGAITPVPGGVGPMTIATLMQQTVELAKWSDSRGK</sequence>
<comment type="caution">
    <text evidence="15">The sequence shown here is derived from an EMBL/GenBank/DDBJ whole genome shotgun (WGS) entry which is preliminary data.</text>
</comment>
<keyword evidence="3 12" id="KW-0554">One-carbon metabolism</keyword>
<keyword evidence="4 12" id="KW-0028">Amino-acid biosynthesis</keyword>
<protein>
    <recommendedName>
        <fullName evidence="12">Bifunctional protein FolD</fullName>
    </recommendedName>
    <domain>
        <recommendedName>
            <fullName evidence="12">Methylenetetrahydrofolate dehydrogenase</fullName>
            <ecNumber evidence="12">1.5.1.5</ecNumber>
        </recommendedName>
    </domain>
    <domain>
        <recommendedName>
            <fullName evidence="12">Methenyltetrahydrofolate cyclohydrolase</fullName>
            <ecNumber evidence="12">3.5.4.9</ecNumber>
        </recommendedName>
    </domain>
</protein>
<evidence type="ECO:0000313" key="15">
    <source>
        <dbReference type="EMBL" id="GAK46939.1"/>
    </source>
</evidence>
<dbReference type="EMBL" id="BBJM01000001">
    <property type="protein sequence ID" value="GAK46939.1"/>
    <property type="molecule type" value="Genomic_DNA"/>
</dbReference>